<keyword evidence="3" id="KW-1003">Cell membrane</keyword>
<evidence type="ECO:0000256" key="3">
    <source>
        <dbReference type="ARBA" id="ARBA00022475"/>
    </source>
</evidence>
<evidence type="ECO:0000256" key="1">
    <source>
        <dbReference type="ARBA" id="ARBA00004651"/>
    </source>
</evidence>
<evidence type="ECO:0000259" key="8">
    <source>
        <dbReference type="Pfam" id="PF02308"/>
    </source>
</evidence>
<dbReference type="AlphaFoldDB" id="A0A455SYC1"/>
<proteinExistence type="inferred from homology"/>
<dbReference type="PANTHER" id="PTHR33778">
    <property type="entry name" value="PROTEIN MGTC"/>
    <property type="match status" value="1"/>
</dbReference>
<evidence type="ECO:0000259" key="9">
    <source>
        <dbReference type="Pfam" id="PF21770"/>
    </source>
</evidence>
<keyword evidence="6 7" id="KW-0472">Membrane</keyword>
<protein>
    <submittedName>
        <fullName evidence="10">Magnesium transporter</fullName>
    </submittedName>
</protein>
<evidence type="ECO:0000313" key="10">
    <source>
        <dbReference type="EMBL" id="BBH92161.1"/>
    </source>
</evidence>
<feature type="transmembrane region" description="Helical" evidence="7">
    <location>
        <begin position="36"/>
        <end position="55"/>
    </location>
</feature>
<feature type="transmembrane region" description="Helical" evidence="7">
    <location>
        <begin position="110"/>
        <end position="129"/>
    </location>
</feature>
<dbReference type="Pfam" id="PF02308">
    <property type="entry name" value="MgtC"/>
    <property type="match status" value="1"/>
</dbReference>
<dbReference type="EMBL" id="AP019377">
    <property type="protein sequence ID" value="BBH92161.1"/>
    <property type="molecule type" value="Genomic_DNA"/>
</dbReference>
<keyword evidence="4 7" id="KW-0812">Transmembrane</keyword>
<feature type="transmembrane region" description="Helical" evidence="7">
    <location>
        <begin position="6"/>
        <end position="24"/>
    </location>
</feature>
<dbReference type="InterPro" id="IPR003416">
    <property type="entry name" value="MgtC/SapB/SrpB/YhiD_fam"/>
</dbReference>
<evidence type="ECO:0000256" key="4">
    <source>
        <dbReference type="ARBA" id="ARBA00022692"/>
    </source>
</evidence>
<accession>A0A455SYC1</accession>
<evidence type="ECO:0000256" key="5">
    <source>
        <dbReference type="ARBA" id="ARBA00022989"/>
    </source>
</evidence>
<name>A0A455SYC1_9CHLR</name>
<dbReference type="Gene3D" id="3.30.70.260">
    <property type="match status" value="1"/>
</dbReference>
<evidence type="ECO:0000256" key="6">
    <source>
        <dbReference type="ARBA" id="ARBA00023136"/>
    </source>
</evidence>
<comment type="similarity">
    <text evidence="2">Belongs to the MgtC/SapB family.</text>
</comment>
<dbReference type="InterPro" id="IPR048640">
    <property type="entry name" value="MgtC-like_C"/>
</dbReference>
<feature type="transmembrane region" description="Helical" evidence="7">
    <location>
        <begin position="61"/>
        <end position="79"/>
    </location>
</feature>
<evidence type="ECO:0000256" key="7">
    <source>
        <dbReference type="SAM" id="Phobius"/>
    </source>
</evidence>
<keyword evidence="5 7" id="KW-1133">Transmembrane helix</keyword>
<feature type="domain" description="MgtC-like C-terminal" evidence="9">
    <location>
        <begin position="148"/>
        <end position="225"/>
    </location>
</feature>
<evidence type="ECO:0000256" key="2">
    <source>
        <dbReference type="ARBA" id="ARBA00009298"/>
    </source>
</evidence>
<dbReference type="PRINTS" id="PR01837">
    <property type="entry name" value="MGTCSAPBPROT"/>
</dbReference>
<dbReference type="PANTHER" id="PTHR33778:SF3">
    <property type="entry name" value="PROTEIN MGTC"/>
    <property type="match status" value="1"/>
</dbReference>
<dbReference type="GO" id="GO:0005886">
    <property type="term" value="C:plasma membrane"/>
    <property type="evidence" value="ECO:0007669"/>
    <property type="project" value="UniProtKB-SubCell"/>
</dbReference>
<sequence>MMALLFTFVIRVMAALLCGVLIGWERQYRQRTAGLRTNALVALGSALFVLATALTNTDTRIAAQVVSGVGFLCAGVILRDGFNVRGLNTAGTLWCASATGVLAGMGQPGLAGLSAFIIVAVNLMLRPLASRINRQSQRRERRKLLLHYQVQLTCTSEHEIPIRSLLLQQIQGGPLVLQSLESEDASDPGRLTVRAELQSEGEQTQALEQLVARLSLEPSVSAIRWSIRAAHPADEESDEQMTYALAEPLTALIGQPVRSPSLDDLTDGRER</sequence>
<gene>
    <name evidence="10" type="primary">mgtC_1</name>
    <name evidence="10" type="ORF">KTA_03600</name>
</gene>
<dbReference type="InterPro" id="IPR049177">
    <property type="entry name" value="MgtC_SapB_SrpB_YhiD_N"/>
</dbReference>
<feature type="domain" description="MgtC/SapB/SrpB/YhiD N-terminal" evidence="8">
    <location>
        <begin position="13"/>
        <end position="129"/>
    </location>
</feature>
<organism evidence="10">
    <name type="scientific">Thermogemmatispora argillosa</name>
    <dbReference type="NCBI Taxonomy" id="2045280"/>
    <lineage>
        <taxon>Bacteria</taxon>
        <taxon>Bacillati</taxon>
        <taxon>Chloroflexota</taxon>
        <taxon>Ktedonobacteria</taxon>
        <taxon>Thermogemmatisporales</taxon>
        <taxon>Thermogemmatisporaceae</taxon>
        <taxon>Thermogemmatispora</taxon>
    </lineage>
</organism>
<reference evidence="10" key="1">
    <citation type="submission" date="2018-12" db="EMBL/GenBank/DDBJ databases">
        <title>Novel natural products biosynthetic potential of the class Ktedonobacteria.</title>
        <authorList>
            <person name="Zheng Y."/>
            <person name="Saitou A."/>
            <person name="Wang C.M."/>
            <person name="Toyoda A."/>
            <person name="Minakuchi Y."/>
            <person name="Sekiguchi Y."/>
            <person name="Ueda K."/>
            <person name="Takano H."/>
            <person name="Sakai Y."/>
            <person name="Yokota A."/>
            <person name="Yabe S."/>
        </authorList>
    </citation>
    <scope>NUCLEOTIDE SEQUENCE</scope>
    <source>
        <strain evidence="10">A3-2</strain>
    </source>
</reference>
<dbReference type="Pfam" id="PF21770">
    <property type="entry name" value="MgtC_SapB_C"/>
    <property type="match status" value="1"/>
</dbReference>
<comment type="subcellular location">
    <subcellularLocation>
        <location evidence="1">Cell membrane</location>
        <topology evidence="1">Multi-pass membrane protein</topology>
    </subcellularLocation>
</comment>